<proteinExistence type="predicted"/>
<name>A0A2H3J9S1_WOLCO</name>
<organism evidence="2 3">
    <name type="scientific">Wolfiporia cocos (strain MD-104)</name>
    <name type="common">Brown rot fungus</name>
    <dbReference type="NCBI Taxonomy" id="742152"/>
    <lineage>
        <taxon>Eukaryota</taxon>
        <taxon>Fungi</taxon>
        <taxon>Dikarya</taxon>
        <taxon>Basidiomycota</taxon>
        <taxon>Agaricomycotina</taxon>
        <taxon>Agaricomycetes</taxon>
        <taxon>Polyporales</taxon>
        <taxon>Phaeolaceae</taxon>
        <taxon>Wolfiporia</taxon>
    </lineage>
</organism>
<keyword evidence="3" id="KW-1185">Reference proteome</keyword>
<feature type="region of interest" description="Disordered" evidence="1">
    <location>
        <begin position="49"/>
        <end position="73"/>
    </location>
</feature>
<dbReference type="Proteomes" id="UP000218811">
    <property type="component" value="Unassembled WGS sequence"/>
</dbReference>
<dbReference type="AlphaFoldDB" id="A0A2H3J9S1"/>
<dbReference type="EMBL" id="KB467954">
    <property type="protein sequence ID" value="PCH39012.1"/>
    <property type="molecule type" value="Genomic_DNA"/>
</dbReference>
<protein>
    <submittedName>
        <fullName evidence="2">Uncharacterized protein</fullName>
    </submittedName>
</protein>
<accession>A0A2H3J9S1</accession>
<evidence type="ECO:0000313" key="3">
    <source>
        <dbReference type="Proteomes" id="UP000218811"/>
    </source>
</evidence>
<evidence type="ECO:0000313" key="2">
    <source>
        <dbReference type="EMBL" id="PCH39012.1"/>
    </source>
</evidence>
<reference evidence="2 3" key="1">
    <citation type="journal article" date="2012" name="Science">
        <title>The Paleozoic origin of enzymatic lignin decomposition reconstructed from 31 fungal genomes.</title>
        <authorList>
            <person name="Floudas D."/>
            <person name="Binder M."/>
            <person name="Riley R."/>
            <person name="Barry K."/>
            <person name="Blanchette R.A."/>
            <person name="Henrissat B."/>
            <person name="Martinez A.T."/>
            <person name="Otillar R."/>
            <person name="Spatafora J.W."/>
            <person name="Yadav J.S."/>
            <person name="Aerts A."/>
            <person name="Benoit I."/>
            <person name="Boyd A."/>
            <person name="Carlson A."/>
            <person name="Copeland A."/>
            <person name="Coutinho P.M."/>
            <person name="de Vries R.P."/>
            <person name="Ferreira P."/>
            <person name="Findley K."/>
            <person name="Foster B."/>
            <person name="Gaskell J."/>
            <person name="Glotzer D."/>
            <person name="Gorecki P."/>
            <person name="Heitman J."/>
            <person name="Hesse C."/>
            <person name="Hori C."/>
            <person name="Igarashi K."/>
            <person name="Jurgens J.A."/>
            <person name="Kallen N."/>
            <person name="Kersten P."/>
            <person name="Kohler A."/>
            <person name="Kuees U."/>
            <person name="Kumar T.K.A."/>
            <person name="Kuo A."/>
            <person name="LaButti K."/>
            <person name="Larrondo L.F."/>
            <person name="Lindquist E."/>
            <person name="Ling A."/>
            <person name="Lombard V."/>
            <person name="Lucas S."/>
            <person name="Lundell T."/>
            <person name="Martin R."/>
            <person name="McLaughlin D.J."/>
            <person name="Morgenstern I."/>
            <person name="Morin E."/>
            <person name="Murat C."/>
            <person name="Nagy L.G."/>
            <person name="Nolan M."/>
            <person name="Ohm R.A."/>
            <person name="Patyshakuliyeva A."/>
            <person name="Rokas A."/>
            <person name="Ruiz-Duenas F.J."/>
            <person name="Sabat G."/>
            <person name="Salamov A."/>
            <person name="Samejima M."/>
            <person name="Schmutz J."/>
            <person name="Slot J.C."/>
            <person name="St John F."/>
            <person name="Stenlid J."/>
            <person name="Sun H."/>
            <person name="Sun S."/>
            <person name="Syed K."/>
            <person name="Tsang A."/>
            <person name="Wiebenga A."/>
            <person name="Young D."/>
            <person name="Pisabarro A."/>
            <person name="Eastwood D.C."/>
            <person name="Martin F."/>
            <person name="Cullen D."/>
            <person name="Grigoriev I.V."/>
            <person name="Hibbett D.S."/>
        </authorList>
    </citation>
    <scope>NUCLEOTIDE SEQUENCE [LARGE SCALE GENOMIC DNA]</scope>
    <source>
        <strain evidence="2 3">MD-104</strain>
    </source>
</reference>
<gene>
    <name evidence="2" type="ORF">WOLCODRAFT_158538</name>
</gene>
<evidence type="ECO:0000256" key="1">
    <source>
        <dbReference type="SAM" id="MobiDB-lite"/>
    </source>
</evidence>
<sequence length="116" mass="12912">MIEYDGNAATLWIFQMTVGKAHGGSARGYNLIATVKKFIRGQLHERAKAVSEEAHSVAGQKRRRPAPEGSRKKLKRVKTIHVLVSPDRASEWTTPPGWEDDEEPVYCQTIPTTVGL</sequence>